<dbReference type="OrthoDB" id="5397649at2"/>
<name>A0A0E3ZMF7_9BURK</name>
<feature type="chain" id="PRO_5002417015" evidence="1">
    <location>
        <begin position="36"/>
        <end position="163"/>
    </location>
</feature>
<gene>
    <name evidence="2" type="ORF">CL55_00012390</name>
</gene>
<accession>A0A0E3ZMF7</accession>
<protein>
    <submittedName>
        <fullName evidence="2">Uncharacterized protein</fullName>
    </submittedName>
</protein>
<evidence type="ECO:0000256" key="1">
    <source>
        <dbReference type="SAM" id="SignalP"/>
    </source>
</evidence>
<keyword evidence="3" id="KW-1185">Reference proteome</keyword>
<dbReference type="PATRIC" id="fig|576611.7.peg.1260"/>
<dbReference type="HOGENOM" id="CLU_135590_1_0_4"/>
<feature type="signal peptide" evidence="1">
    <location>
        <begin position="1"/>
        <end position="35"/>
    </location>
</feature>
<dbReference type="RefSeq" id="WP_052728786.1">
    <property type="nucleotide sequence ID" value="NZ_CP007501.1"/>
</dbReference>
<evidence type="ECO:0000313" key="2">
    <source>
        <dbReference type="EMBL" id="AKD25572.1"/>
    </source>
</evidence>
<evidence type="ECO:0000313" key="3">
    <source>
        <dbReference type="Proteomes" id="UP000061135"/>
    </source>
</evidence>
<dbReference type="EMBL" id="CP007501">
    <property type="protein sequence ID" value="AKD25572.1"/>
    <property type="molecule type" value="Genomic_DNA"/>
</dbReference>
<keyword evidence="1" id="KW-0732">Signal</keyword>
<dbReference type="AlphaFoldDB" id="A0A0E3ZMF7"/>
<dbReference type="STRING" id="1835254.CL55_00012390"/>
<dbReference type="Proteomes" id="UP000061135">
    <property type="component" value="Chromosome"/>
</dbReference>
<reference evidence="2 3" key="1">
    <citation type="submission" date="2014-03" db="EMBL/GenBank/DDBJ databases">
        <title>Genome of Polynucleobacter strain MWH-MoK4.</title>
        <authorList>
            <person name="Hahn M.W."/>
        </authorList>
    </citation>
    <scope>NUCLEOTIDE SEQUENCE [LARGE SCALE GENOMIC DNA]</scope>
    <source>
        <strain evidence="2 3">MWH-MoK4</strain>
    </source>
</reference>
<dbReference type="KEGG" id="pdq:CL55_00012390"/>
<sequence>MNTAQLQYPFGISKVMLTLLTVAGLLVLAPLSAQAGNVGWAVSVGGGYGGGYGGGWRPVAYGPGYGGGWGPGWRGGYYGPAYGYPYAGAYYAPPIVYAAPPVVSYAASQQPMVLASQPQAPVWYYCEASGQYFPYVQSCASGWQTQPAMPPSGSAPTRQQRQN</sequence>
<proteinExistence type="predicted"/>
<organism evidence="2 3">
    <name type="scientific">Polynucleobacter duraquae</name>
    <dbReference type="NCBI Taxonomy" id="1835254"/>
    <lineage>
        <taxon>Bacteria</taxon>
        <taxon>Pseudomonadati</taxon>
        <taxon>Pseudomonadota</taxon>
        <taxon>Betaproteobacteria</taxon>
        <taxon>Burkholderiales</taxon>
        <taxon>Burkholderiaceae</taxon>
        <taxon>Polynucleobacter</taxon>
    </lineage>
</organism>